<protein>
    <submittedName>
        <fullName evidence="1">Transcriptional regulator</fullName>
    </submittedName>
</protein>
<comment type="caution">
    <text evidence="1">The sequence shown here is derived from an EMBL/GenBank/DDBJ whole genome shotgun (WGS) entry which is preliminary data.</text>
</comment>
<accession>A0A3J3CMA6</accession>
<dbReference type="Proteomes" id="UP000839513">
    <property type="component" value="Unassembled WGS sequence"/>
</dbReference>
<dbReference type="AlphaFoldDB" id="A0A3J3CMA6"/>
<evidence type="ECO:0000313" key="1">
    <source>
        <dbReference type="EMBL" id="MHT00489.1"/>
    </source>
</evidence>
<organism evidence="1">
    <name type="scientific">Salmonella enterica</name>
    <name type="common">Salmonella choleraesuis</name>
    <dbReference type="NCBI Taxonomy" id="28901"/>
    <lineage>
        <taxon>Bacteria</taxon>
        <taxon>Pseudomonadati</taxon>
        <taxon>Pseudomonadota</taxon>
        <taxon>Gammaproteobacteria</taxon>
        <taxon>Enterobacterales</taxon>
        <taxon>Enterobacteriaceae</taxon>
        <taxon>Salmonella</taxon>
    </lineage>
</organism>
<name>A0A3J3CMA6_SALER</name>
<gene>
    <name evidence="1" type="ORF">EEN88_22455</name>
</gene>
<reference evidence="1" key="1">
    <citation type="submission" date="2018-11" db="EMBL/GenBank/DDBJ databases">
        <authorList>
            <consortium name="PulseNet: The National Subtyping Network for Foodborne Disease Surveillance"/>
            <person name="Tarr C.L."/>
            <person name="Trees E."/>
            <person name="Katz L.S."/>
            <person name="Carleton-Romer H.A."/>
            <person name="Stroika S."/>
            <person name="Kucerova Z."/>
            <person name="Roache K.F."/>
            <person name="Sabol A.L."/>
            <person name="Besser J."/>
            <person name="Gerner-Smidt P."/>
        </authorList>
    </citation>
    <scope>NUCLEOTIDE SEQUENCE [LARGE SCALE GENOMIC DNA]</scope>
    <source>
        <strain evidence="1">PNUSAS059687</strain>
    </source>
</reference>
<dbReference type="EMBL" id="RNUA01000150">
    <property type="protein sequence ID" value="MHT00489.1"/>
    <property type="molecule type" value="Genomic_DNA"/>
</dbReference>
<sequence length="280" mass="31264">MTVKTEMTTTAQQPMMSSREIAALTGKDVNKVHRDIRAMVPALYSVDSGDDVKSYAWGTSKSEMNAFLVHHNIQGVIPNYDDRGYVYEFLLDRRHTEILVSGYDIKRRAVIIDRWHALESGEAQPRIAAQQDISAHPDILSLARVVAEATASAMMKAVMEVSGTSLVAAASVSPAEAQQRISSTGFVNTDSEFEPVHKVSWETGLSDPSCRRLIQFANLPSRQLPGVRGLCVHRESFIHAFQVLLEESVRPSGKRKRWQHPEFGGFVLRKDPKEIFGEEK</sequence>
<proteinExistence type="predicted"/>